<evidence type="ECO:0000313" key="2">
    <source>
        <dbReference type="EMBL" id="KRL85418.1"/>
    </source>
</evidence>
<dbReference type="InterPro" id="IPR000182">
    <property type="entry name" value="GNAT_dom"/>
</dbReference>
<organism evidence="2 3">
    <name type="scientific">Lacticaseibacillus pantheris DSM 15945 = JCM 12539 = NBRC 106106</name>
    <dbReference type="NCBI Taxonomy" id="1423783"/>
    <lineage>
        <taxon>Bacteria</taxon>
        <taxon>Bacillati</taxon>
        <taxon>Bacillota</taxon>
        <taxon>Bacilli</taxon>
        <taxon>Lactobacillales</taxon>
        <taxon>Lactobacillaceae</taxon>
        <taxon>Lacticaseibacillus</taxon>
    </lineage>
</organism>
<comment type="caution">
    <text evidence="2">The sequence shown here is derived from an EMBL/GenBank/DDBJ whole genome shotgun (WGS) entry which is preliminary data.</text>
</comment>
<dbReference type="PROSITE" id="PS51186">
    <property type="entry name" value="GNAT"/>
    <property type="match status" value="1"/>
</dbReference>
<evidence type="ECO:0000259" key="1">
    <source>
        <dbReference type="PROSITE" id="PS51186"/>
    </source>
</evidence>
<accession>A0A0R1U1X4</accession>
<protein>
    <submittedName>
        <fullName evidence="2">Acetyltransferase</fullName>
    </submittedName>
</protein>
<dbReference type="AlphaFoldDB" id="A0A0R1U1X4"/>
<proteinExistence type="predicted"/>
<gene>
    <name evidence="2" type="ORF">FC50_GL001580</name>
</gene>
<dbReference type="OrthoDB" id="9795206at2"/>
<dbReference type="PANTHER" id="PTHR43415">
    <property type="entry name" value="SPERMIDINE N(1)-ACETYLTRANSFERASE"/>
    <property type="match status" value="1"/>
</dbReference>
<dbReference type="EMBL" id="AZFJ01000052">
    <property type="protein sequence ID" value="KRL85418.1"/>
    <property type="molecule type" value="Genomic_DNA"/>
</dbReference>
<dbReference type="PANTHER" id="PTHR43415:SF4">
    <property type="entry name" value="N-ACETYLTRANSFERASE DOMAIN-CONTAINING PROTEIN"/>
    <property type="match status" value="1"/>
</dbReference>
<dbReference type="Gene3D" id="3.40.630.30">
    <property type="match status" value="1"/>
</dbReference>
<reference evidence="2 3" key="1">
    <citation type="journal article" date="2015" name="Genome Announc.">
        <title>Expanding the biotechnology potential of lactobacilli through comparative genomics of 213 strains and associated genera.</title>
        <authorList>
            <person name="Sun Z."/>
            <person name="Harris H.M."/>
            <person name="McCann A."/>
            <person name="Guo C."/>
            <person name="Argimon S."/>
            <person name="Zhang W."/>
            <person name="Yang X."/>
            <person name="Jeffery I.B."/>
            <person name="Cooney J.C."/>
            <person name="Kagawa T.F."/>
            <person name="Liu W."/>
            <person name="Song Y."/>
            <person name="Salvetti E."/>
            <person name="Wrobel A."/>
            <person name="Rasinkangas P."/>
            <person name="Parkhill J."/>
            <person name="Rea M.C."/>
            <person name="O'Sullivan O."/>
            <person name="Ritari J."/>
            <person name="Douillard F.P."/>
            <person name="Paul Ross R."/>
            <person name="Yang R."/>
            <person name="Briner A.E."/>
            <person name="Felis G.E."/>
            <person name="de Vos W.M."/>
            <person name="Barrangou R."/>
            <person name="Klaenhammer T.R."/>
            <person name="Caufield P.W."/>
            <person name="Cui Y."/>
            <person name="Zhang H."/>
            <person name="O'Toole P.W."/>
        </authorList>
    </citation>
    <scope>NUCLEOTIDE SEQUENCE [LARGE SCALE GENOMIC DNA]</scope>
    <source>
        <strain evidence="2 3">DSM 15945</strain>
    </source>
</reference>
<keyword evidence="3" id="KW-1185">Reference proteome</keyword>
<dbReference type="RefSeq" id="WP_054651107.1">
    <property type="nucleotide sequence ID" value="NZ_AZFJ01000052.1"/>
</dbReference>
<dbReference type="PATRIC" id="fig|1423783.4.peg.1622"/>
<dbReference type="SUPFAM" id="SSF55729">
    <property type="entry name" value="Acyl-CoA N-acyltransferases (Nat)"/>
    <property type="match status" value="1"/>
</dbReference>
<dbReference type="Pfam" id="PF13302">
    <property type="entry name" value="Acetyltransf_3"/>
    <property type="match status" value="1"/>
</dbReference>
<keyword evidence="2" id="KW-0808">Transferase</keyword>
<feature type="domain" description="N-acetyltransferase" evidence="1">
    <location>
        <begin position="3"/>
        <end position="167"/>
    </location>
</feature>
<name>A0A0R1U1X4_9LACO</name>
<evidence type="ECO:0000313" key="3">
    <source>
        <dbReference type="Proteomes" id="UP000051922"/>
    </source>
</evidence>
<dbReference type="STRING" id="1423783.FC50_GL001580"/>
<sequence length="182" mass="21771">MEITLRPLTHDQLGAFWQVAFSDPHAEWTKWNGPYFHEETPTRREFLEDIGVNEFQDNPTRQVIWLDDKMIGMVSAYFDDGALLRWLDVGITIYDERMWHQGIGTAALRLWITHMFKVINLPHIGLTTWSGNERMMRLAEKLGLKMEARVRQVRYWQGQYWDSIRYGVLRDEWFTQYPDTDE</sequence>
<dbReference type="GO" id="GO:0016747">
    <property type="term" value="F:acyltransferase activity, transferring groups other than amino-acyl groups"/>
    <property type="evidence" value="ECO:0007669"/>
    <property type="project" value="InterPro"/>
</dbReference>
<dbReference type="InterPro" id="IPR016181">
    <property type="entry name" value="Acyl_CoA_acyltransferase"/>
</dbReference>
<dbReference type="Proteomes" id="UP000051922">
    <property type="component" value="Unassembled WGS sequence"/>
</dbReference>